<dbReference type="PROSITE" id="PS51918">
    <property type="entry name" value="RADICAL_SAM"/>
    <property type="match status" value="1"/>
</dbReference>
<dbReference type="PANTHER" id="PTHR11228">
    <property type="entry name" value="RADICAL SAM DOMAIN PROTEIN"/>
    <property type="match status" value="1"/>
</dbReference>
<evidence type="ECO:0000259" key="5">
    <source>
        <dbReference type="PROSITE" id="PS51918"/>
    </source>
</evidence>
<proteinExistence type="predicted"/>
<gene>
    <name evidence="6" type="ORF">HNR20_001403</name>
</gene>
<dbReference type="Pfam" id="PF04055">
    <property type="entry name" value="Radical_SAM"/>
    <property type="match status" value="1"/>
</dbReference>
<keyword evidence="4" id="KW-0411">Iron-sulfur</keyword>
<organism evidence="6 7">
    <name type="scientific">Micromonospora parathelypteridis</name>
    <dbReference type="NCBI Taxonomy" id="1839617"/>
    <lineage>
        <taxon>Bacteria</taxon>
        <taxon>Bacillati</taxon>
        <taxon>Actinomycetota</taxon>
        <taxon>Actinomycetes</taxon>
        <taxon>Micromonosporales</taxon>
        <taxon>Micromonosporaceae</taxon>
        <taxon>Micromonospora</taxon>
    </lineage>
</organism>
<dbReference type="InterPro" id="IPR007197">
    <property type="entry name" value="rSAM"/>
</dbReference>
<dbReference type="Gene3D" id="3.20.20.70">
    <property type="entry name" value="Aldolase class I"/>
    <property type="match status" value="1"/>
</dbReference>
<sequence length="386" mass="41774">MTRSFRMIPAHGGEIVPGRLSDHIAALLAGIRDGKPHPVQLDLDITMACASACTFCFSAGYRSVGGSGLHLSWPALERTLRSAAGMGVRVVRFDGGGDPLVSPHFAAAVDLCRQLGLTSAVLTAGDLLRPELLLTLVRACTYVRVSLNAATDKTRMLLHRTPRLGVTSLLRMLAELDRLRRAEYGPDPLAVMPLGGTSMVHPTNVAEMYAIAAAAKTAGLDHVSFRVVLGDRLRVAFTAEQEDNYHLQVDRIRTELVDDEFQAFFPTRSLTDTGYVPREYFSTCLASTHRALVEVGSSPSEPALVPCGRYRGQGFSGGAEGTVFGRMTDDGGLDDIWWTPRMTSLVQQFPGACGDCIDRSANIMFNGIHEALTADRDTAFFRFAGP</sequence>
<dbReference type="AlphaFoldDB" id="A0A840VV66"/>
<dbReference type="InterPro" id="IPR013785">
    <property type="entry name" value="Aldolase_TIM"/>
</dbReference>
<dbReference type="CDD" id="cd01335">
    <property type="entry name" value="Radical_SAM"/>
    <property type="match status" value="1"/>
</dbReference>
<name>A0A840VV66_9ACTN</name>
<evidence type="ECO:0000313" key="7">
    <source>
        <dbReference type="Proteomes" id="UP000586947"/>
    </source>
</evidence>
<evidence type="ECO:0000256" key="4">
    <source>
        <dbReference type="ARBA" id="ARBA00023014"/>
    </source>
</evidence>
<reference evidence="6 7" key="1">
    <citation type="submission" date="2020-08" db="EMBL/GenBank/DDBJ databases">
        <title>Sequencing the genomes of 1000 actinobacteria strains.</title>
        <authorList>
            <person name="Klenk H.-P."/>
        </authorList>
    </citation>
    <scope>NUCLEOTIDE SEQUENCE [LARGE SCALE GENOMIC DNA]</scope>
    <source>
        <strain evidence="6 7">DSM 103125</strain>
    </source>
</reference>
<dbReference type="GO" id="GO:0046872">
    <property type="term" value="F:metal ion binding"/>
    <property type="evidence" value="ECO:0007669"/>
    <property type="project" value="UniProtKB-KW"/>
</dbReference>
<evidence type="ECO:0000256" key="3">
    <source>
        <dbReference type="ARBA" id="ARBA00023004"/>
    </source>
</evidence>
<dbReference type="EMBL" id="JACHDP010000001">
    <property type="protein sequence ID" value="MBB5476898.1"/>
    <property type="molecule type" value="Genomic_DNA"/>
</dbReference>
<dbReference type="Proteomes" id="UP000586947">
    <property type="component" value="Unassembled WGS sequence"/>
</dbReference>
<keyword evidence="7" id="KW-1185">Reference proteome</keyword>
<comment type="caution">
    <text evidence="6">The sequence shown here is derived from an EMBL/GenBank/DDBJ whole genome shotgun (WGS) entry which is preliminary data.</text>
</comment>
<evidence type="ECO:0000313" key="6">
    <source>
        <dbReference type="EMBL" id="MBB5476898.1"/>
    </source>
</evidence>
<keyword evidence="1" id="KW-0949">S-adenosyl-L-methionine</keyword>
<accession>A0A840VV66</accession>
<protein>
    <submittedName>
        <fullName evidence="6">MoaA/NifB/PqqE/SkfB family radical SAM enzyme</fullName>
    </submittedName>
</protein>
<dbReference type="GO" id="GO:0003824">
    <property type="term" value="F:catalytic activity"/>
    <property type="evidence" value="ECO:0007669"/>
    <property type="project" value="InterPro"/>
</dbReference>
<dbReference type="InterPro" id="IPR058240">
    <property type="entry name" value="rSAM_sf"/>
</dbReference>
<dbReference type="GO" id="GO:0051536">
    <property type="term" value="F:iron-sulfur cluster binding"/>
    <property type="evidence" value="ECO:0007669"/>
    <property type="project" value="UniProtKB-KW"/>
</dbReference>
<dbReference type="RefSeq" id="WP_184177555.1">
    <property type="nucleotide sequence ID" value="NZ_BMNF01000003.1"/>
</dbReference>
<evidence type="ECO:0000256" key="2">
    <source>
        <dbReference type="ARBA" id="ARBA00022723"/>
    </source>
</evidence>
<feature type="domain" description="Radical SAM core" evidence="5">
    <location>
        <begin position="35"/>
        <end position="268"/>
    </location>
</feature>
<evidence type="ECO:0000256" key="1">
    <source>
        <dbReference type="ARBA" id="ARBA00022691"/>
    </source>
</evidence>
<dbReference type="SUPFAM" id="SSF102114">
    <property type="entry name" value="Radical SAM enzymes"/>
    <property type="match status" value="1"/>
</dbReference>
<keyword evidence="2" id="KW-0479">Metal-binding</keyword>
<keyword evidence="3" id="KW-0408">Iron</keyword>
<dbReference type="InterPro" id="IPR050377">
    <property type="entry name" value="Radical_SAM_PqqE_MftC-like"/>
</dbReference>
<dbReference type="SFLD" id="SFLDS00029">
    <property type="entry name" value="Radical_SAM"/>
    <property type="match status" value="1"/>
</dbReference>
<dbReference type="PANTHER" id="PTHR11228:SF7">
    <property type="entry name" value="PQQA PEPTIDE CYCLASE"/>
    <property type="match status" value="1"/>
</dbReference>